<accession>A0A3G4V9L7</accession>
<proteinExistence type="predicted"/>
<protein>
    <submittedName>
        <fullName evidence="3">XRE family transcriptional regulator</fullName>
    </submittedName>
</protein>
<evidence type="ECO:0000259" key="1">
    <source>
        <dbReference type="PROSITE" id="PS50943"/>
    </source>
</evidence>
<dbReference type="GO" id="GO:0003677">
    <property type="term" value="F:DNA binding"/>
    <property type="evidence" value="ECO:0007669"/>
    <property type="project" value="InterPro"/>
</dbReference>
<dbReference type="Proteomes" id="UP000279760">
    <property type="component" value="Chromosome 1"/>
</dbReference>
<sequence length="112" mass="12667">MSNEILRELRIKNSLTQKDVAEIMGVSNITYMKYENGETEPKFSQMMKALVALGAGIKDIFGNLSTSVDDSLAYNMQRIEILDPSERECLNQIVEAMLLKHQIESVQRKPSS</sequence>
<dbReference type="EMBL" id="CP033577">
    <property type="protein sequence ID" value="AYV19841.1"/>
    <property type="molecule type" value="Genomic_DNA"/>
</dbReference>
<evidence type="ECO:0000313" key="2">
    <source>
        <dbReference type="EMBL" id="AYV19833.1"/>
    </source>
</evidence>
<dbReference type="PROSITE" id="PS50943">
    <property type="entry name" value="HTH_CROC1"/>
    <property type="match status" value="1"/>
</dbReference>
<dbReference type="Gene3D" id="1.10.260.40">
    <property type="entry name" value="lambda repressor-like DNA-binding domains"/>
    <property type="match status" value="1"/>
</dbReference>
<dbReference type="InterPro" id="IPR001387">
    <property type="entry name" value="Cro/C1-type_HTH"/>
</dbReference>
<gene>
    <name evidence="2" type="ORF">ECB94_00350</name>
    <name evidence="3" type="ORF">ECB94_00390</name>
</gene>
<organism evidence="3 4">
    <name type="scientific">Vibrio mediterranei</name>
    <dbReference type="NCBI Taxonomy" id="689"/>
    <lineage>
        <taxon>Bacteria</taxon>
        <taxon>Pseudomonadati</taxon>
        <taxon>Pseudomonadota</taxon>
        <taxon>Gammaproteobacteria</taxon>
        <taxon>Vibrionales</taxon>
        <taxon>Vibrionaceae</taxon>
        <taxon>Vibrio</taxon>
    </lineage>
</organism>
<evidence type="ECO:0000313" key="3">
    <source>
        <dbReference type="EMBL" id="AYV19841.1"/>
    </source>
</evidence>
<reference evidence="3 4" key="1">
    <citation type="submission" date="2018-11" db="EMBL/GenBank/DDBJ databases">
        <title>Complete Genome Sequence of Vbrio mediterranei 117-T6: a Potential Pathogen Bacteria Isolated from the Conchocelis of Pyropia.</title>
        <authorList>
            <person name="Liu Q."/>
        </authorList>
    </citation>
    <scope>NUCLEOTIDE SEQUENCE [LARGE SCALE GENOMIC DNA]</scope>
    <source>
        <strain evidence="3 4">117-T6</strain>
    </source>
</reference>
<dbReference type="AlphaFoldDB" id="A0A3G4V9L7"/>
<dbReference type="EMBL" id="CP033577">
    <property type="protein sequence ID" value="AYV19833.1"/>
    <property type="molecule type" value="Genomic_DNA"/>
</dbReference>
<dbReference type="InterPro" id="IPR010982">
    <property type="entry name" value="Lambda_DNA-bd_dom_sf"/>
</dbReference>
<evidence type="ECO:0000313" key="4">
    <source>
        <dbReference type="Proteomes" id="UP000279760"/>
    </source>
</evidence>
<name>A0A3G4V9L7_9VIBR</name>
<dbReference type="Pfam" id="PF01381">
    <property type="entry name" value="HTH_3"/>
    <property type="match status" value="1"/>
</dbReference>
<dbReference type="CDD" id="cd00093">
    <property type="entry name" value="HTH_XRE"/>
    <property type="match status" value="1"/>
</dbReference>
<feature type="domain" description="HTH cro/C1-type" evidence="1">
    <location>
        <begin position="6"/>
        <end position="60"/>
    </location>
</feature>
<dbReference type="SUPFAM" id="SSF47413">
    <property type="entry name" value="lambda repressor-like DNA-binding domains"/>
    <property type="match status" value="1"/>
</dbReference>
<dbReference type="SMART" id="SM00530">
    <property type="entry name" value="HTH_XRE"/>
    <property type="match status" value="1"/>
</dbReference>
<dbReference type="RefSeq" id="WP_082795591.1">
    <property type="nucleotide sequence ID" value="NZ_CP033577.1"/>
</dbReference>